<dbReference type="GO" id="GO:0015562">
    <property type="term" value="F:efflux transmembrane transporter activity"/>
    <property type="evidence" value="ECO:0007669"/>
    <property type="project" value="InterPro"/>
</dbReference>
<organism evidence="3 4">
    <name type="scientific">Arcobacter acticola</name>
    <dbReference type="NCBI Taxonomy" id="1849015"/>
    <lineage>
        <taxon>Bacteria</taxon>
        <taxon>Pseudomonadati</taxon>
        <taxon>Campylobacterota</taxon>
        <taxon>Epsilonproteobacteria</taxon>
        <taxon>Campylobacterales</taxon>
        <taxon>Arcobacteraceae</taxon>
        <taxon>Arcobacter</taxon>
    </lineage>
</organism>
<dbReference type="Pfam" id="PF02321">
    <property type="entry name" value="OEP"/>
    <property type="match status" value="1"/>
</dbReference>
<protein>
    <submittedName>
        <fullName evidence="3">RND family efflux system, outer membrane channel protein, TolC family</fullName>
    </submittedName>
</protein>
<keyword evidence="4" id="KW-1185">Reference proteome</keyword>
<evidence type="ECO:0000313" key="4">
    <source>
        <dbReference type="Proteomes" id="UP000503483"/>
    </source>
</evidence>
<dbReference type="PANTHER" id="PTHR30203">
    <property type="entry name" value="OUTER MEMBRANE CATION EFFLUX PROTEIN"/>
    <property type="match status" value="1"/>
</dbReference>
<dbReference type="PROSITE" id="PS51257">
    <property type="entry name" value="PROKAR_LIPOPROTEIN"/>
    <property type="match status" value="1"/>
</dbReference>
<dbReference type="InterPro" id="IPR010131">
    <property type="entry name" value="MdtP/NodT-like"/>
</dbReference>
<reference evidence="3 4" key="1">
    <citation type="submission" date="2019-08" db="EMBL/GenBank/DDBJ databases">
        <title>Complete genome sequence of Arcobacter acticola.</title>
        <authorList>
            <person name="Miller W."/>
        </authorList>
    </citation>
    <scope>NUCLEOTIDE SEQUENCE [LARGE SCALE GENOMIC DNA]</scope>
    <source>
        <strain evidence="3 4">KCTC 52212</strain>
    </source>
</reference>
<dbReference type="AlphaFoldDB" id="A0A6M8EK25"/>
<accession>A0A6M8EK25</accession>
<feature type="region of interest" description="Disordered" evidence="2">
    <location>
        <begin position="112"/>
        <end position="137"/>
    </location>
</feature>
<dbReference type="Gene3D" id="1.20.1600.10">
    <property type="entry name" value="Outer membrane efflux proteins (OEP)"/>
    <property type="match status" value="1"/>
</dbReference>
<evidence type="ECO:0000313" key="3">
    <source>
        <dbReference type="EMBL" id="QKE28409.1"/>
    </source>
</evidence>
<comment type="similarity">
    <text evidence="1">Belongs to the outer membrane factor (OMF) (TC 1.B.17) family.</text>
</comment>
<dbReference type="SUPFAM" id="SSF56954">
    <property type="entry name" value="Outer membrane efflux proteins (OEP)"/>
    <property type="match status" value="1"/>
</dbReference>
<evidence type="ECO:0000256" key="1">
    <source>
        <dbReference type="ARBA" id="ARBA00007613"/>
    </source>
</evidence>
<sequence>MLKKVSKIIAISVVASFVITGCSIKPEAMLKEDVKEMIKKDLTTLSDVVQPVTKPISLDEAIDRGLNHNLQKRVKILETALSNQQLDLVYYDMLPSLTASAGYSERNNYAGSASTTFDENGNPRPLDANPSYSVSQDKERTTSDLTFSWNILDFGLSYVRAQQQADKFLIAQEKQKKVEHNLTQEIRRAYYQAVSSQDLLKRIQPMMVEVKKALSDSKEIQNQRVAKSPMEALSYQRELLDILRSLHTLESSLISAKVELAELMGLKPGIVFDLADKVEKNYDIPQIDMSLEEMELIALENRPELAESRYQERISEKEITAAKLKLLPGINLSTSLSYENSDYLLNNDWYSYGANVSWNLLNVFKANEMNKLAKTQVEVAKEQNLALSMAVLSQVHLSIIKFNQAKKEYLLAKDYLNVADDIYKLVEVENDLNINSRLVLIKEKLNHILATLRYSSSYANVQNSYGRIYASIGVDKKIETPSNNVNNILAIENPKVEEPKQEVPVVVIEEPKQEVLTKEQVNQETPIVEEAKNDSMIKEDDFYNKKFSSSIITIFEGEKLLVNNEEYMVKANDDISTIAKEKGVSISSIVIENFWLVEKNRVSSK</sequence>
<evidence type="ECO:0000256" key="2">
    <source>
        <dbReference type="SAM" id="MobiDB-lite"/>
    </source>
</evidence>
<dbReference type="InterPro" id="IPR003423">
    <property type="entry name" value="OMP_efflux"/>
</dbReference>
<dbReference type="Proteomes" id="UP000503483">
    <property type="component" value="Chromosome"/>
</dbReference>
<gene>
    <name evidence="3" type="ORF">AACT_1229</name>
</gene>
<dbReference type="RefSeq" id="WP_172125985.1">
    <property type="nucleotide sequence ID" value="NZ_CP042652.1"/>
</dbReference>
<dbReference type="KEGG" id="paco:AACT_1229"/>
<dbReference type="EMBL" id="CP042652">
    <property type="protein sequence ID" value="QKE28409.1"/>
    <property type="molecule type" value="Genomic_DNA"/>
</dbReference>
<name>A0A6M8EK25_9BACT</name>
<proteinExistence type="inferred from homology"/>